<evidence type="ECO:0000313" key="4">
    <source>
        <dbReference type="Proteomes" id="UP000264141"/>
    </source>
</evidence>
<dbReference type="EMBL" id="DF967966">
    <property type="protein sequence ID" value="GAP08277.1"/>
    <property type="molecule type" value="Genomic_DNA"/>
</dbReference>
<dbReference type="EMBL" id="DPBP01000024">
    <property type="protein sequence ID" value="HCE17308.1"/>
    <property type="molecule type" value="Genomic_DNA"/>
</dbReference>
<name>A0A3D1JHQ9_9CHLR</name>
<dbReference type="AlphaFoldDB" id="A0A3D1JHQ9"/>
<protein>
    <submittedName>
        <fullName evidence="2">DUF3795 domain-containing protein</fullName>
    </submittedName>
</protein>
<proteinExistence type="predicted"/>
<evidence type="ECO:0000313" key="1">
    <source>
        <dbReference type="EMBL" id="GAP08277.1"/>
    </source>
</evidence>
<evidence type="ECO:0000313" key="3">
    <source>
        <dbReference type="Proteomes" id="UP000253922"/>
    </source>
</evidence>
<organism evidence="2 4">
    <name type="scientific">Anaerolinea thermolimosa</name>
    <dbReference type="NCBI Taxonomy" id="229919"/>
    <lineage>
        <taxon>Bacteria</taxon>
        <taxon>Bacillati</taxon>
        <taxon>Chloroflexota</taxon>
        <taxon>Anaerolineae</taxon>
        <taxon>Anaerolineales</taxon>
        <taxon>Anaerolineaceae</taxon>
        <taxon>Anaerolinea</taxon>
    </lineage>
</organism>
<reference evidence="2 4" key="3">
    <citation type="journal article" date="2018" name="Nat. Biotechnol.">
        <title>A standardized bacterial taxonomy based on genome phylogeny substantially revises the tree of life.</title>
        <authorList>
            <person name="Parks D.H."/>
            <person name="Chuvochina M."/>
            <person name="Waite D.W."/>
            <person name="Rinke C."/>
            <person name="Skarshewski A."/>
            <person name="Chaumeil P.A."/>
            <person name="Hugenholtz P."/>
        </authorList>
    </citation>
    <scope>NUCLEOTIDE SEQUENCE [LARGE SCALE GENOMIC DNA]</scope>
    <source>
        <strain evidence="2">UBA8781</strain>
    </source>
</reference>
<gene>
    <name evidence="1" type="ORF">ATHL_03179</name>
    <name evidence="2" type="ORF">DEQ80_05575</name>
</gene>
<dbReference type="Proteomes" id="UP000264141">
    <property type="component" value="Unassembled WGS sequence"/>
</dbReference>
<sequence length="113" mass="12495">MTILRAYCGLDCATCEAYQATQADDPAWKERIAAQWRVEYNNPDFNIMTVTCDGCTSTSGRLGGYCPACPVRACAIEHGVEHCAQCPDYDCETIRAFFQMAPQLKDTLDALRG</sequence>
<keyword evidence="3" id="KW-1185">Reference proteome</keyword>
<dbReference type="Pfam" id="PF12675">
    <property type="entry name" value="DUF3795"/>
    <property type="match status" value="1"/>
</dbReference>
<dbReference type="Proteomes" id="UP000253922">
    <property type="component" value="Unassembled WGS sequence"/>
</dbReference>
<reference evidence="3" key="2">
    <citation type="submission" date="2015-07" db="EMBL/GenBank/DDBJ databases">
        <title>Draft Genome Sequences of Anaerolinea thermolimosa IMO-1, Bellilinea caldifistulae GOMI-1, Leptolinea tardivitalis YMTK-2, Levilinea saccharolytica KIBI-1,Longilinea arvoryzae KOME-1, Previously Described as Members of the Anaerolineaceae (Chloroflexi).</title>
        <authorList>
            <person name="Sekiguchi Y."/>
            <person name="Ohashi A."/>
            <person name="Matsuura N."/>
            <person name="Tourlousse M.D."/>
        </authorList>
    </citation>
    <scope>NUCLEOTIDE SEQUENCE [LARGE SCALE GENOMIC DNA]</scope>
    <source>
        <strain evidence="3">IMO-1</strain>
    </source>
</reference>
<reference evidence="1" key="1">
    <citation type="journal article" date="2015" name="Genome Announc.">
        <title>Draft Genome Sequences of Anaerolinea thermolimosa IMO-1, Bellilinea caldifistulae GOMI-1, Leptolinea tardivitalis YMTK-2, Levilinea saccharolytica KIBI-1, Longilinea arvoryzae KOME-1, Previously Described as Members of the Class Anaerolineae (Chloroflexi).</title>
        <authorList>
            <person name="Matsuura N."/>
            <person name="Tourlousse M.D."/>
            <person name="Ohashi A."/>
            <person name="Hugenholtz P."/>
            <person name="Sekiguchi Y."/>
        </authorList>
    </citation>
    <scope>NUCLEOTIDE SEQUENCE</scope>
    <source>
        <strain evidence="1">IMO-1</strain>
    </source>
</reference>
<evidence type="ECO:0000313" key="2">
    <source>
        <dbReference type="EMBL" id="HCE17308.1"/>
    </source>
</evidence>
<dbReference type="STRING" id="229919.GCA_001050195_03118"/>
<dbReference type="OrthoDB" id="9803966at2"/>
<dbReference type="RefSeq" id="WP_062195760.1">
    <property type="nucleotide sequence ID" value="NZ_DF967966.1"/>
</dbReference>
<dbReference type="InterPro" id="IPR024227">
    <property type="entry name" value="DUF3795"/>
</dbReference>
<accession>A0A3D1JHQ9</accession>